<dbReference type="GO" id="GO:0004252">
    <property type="term" value="F:serine-type endopeptidase activity"/>
    <property type="evidence" value="ECO:0007669"/>
    <property type="project" value="UniProtKB-EC"/>
</dbReference>
<evidence type="ECO:0000256" key="2">
    <source>
        <dbReference type="ARBA" id="ARBA00022670"/>
    </source>
</evidence>
<comment type="catalytic activity">
    <reaction evidence="5">
        <text>Hydrolysis of proteins with broad specificity for peptide bonds, and a preference for a large uncharged residue in P1. Hydrolyzes peptide amides.</text>
        <dbReference type="EC" id="3.4.21.62"/>
    </reaction>
</comment>
<dbReference type="EC" id="3.4.21.62" evidence="6"/>
<feature type="region of interest" description="Disordered" evidence="7">
    <location>
        <begin position="1"/>
        <end position="37"/>
    </location>
</feature>
<feature type="compositionally biased region" description="Basic and acidic residues" evidence="7">
    <location>
        <begin position="563"/>
        <end position="573"/>
    </location>
</feature>
<feature type="region of interest" description="Disordered" evidence="7">
    <location>
        <begin position="236"/>
        <end position="255"/>
    </location>
</feature>
<evidence type="ECO:0000256" key="3">
    <source>
        <dbReference type="ARBA" id="ARBA00022801"/>
    </source>
</evidence>
<keyword evidence="10" id="KW-1185">Reference proteome</keyword>
<evidence type="ECO:0000256" key="6">
    <source>
        <dbReference type="ARBA" id="ARBA00023619"/>
    </source>
</evidence>
<reference evidence="9 10" key="1">
    <citation type="submission" date="2024-10" db="EMBL/GenBank/DDBJ databases">
        <title>Updated reference genomes for cyclostephanoid diatoms.</title>
        <authorList>
            <person name="Roberts W.R."/>
            <person name="Alverson A.J."/>
        </authorList>
    </citation>
    <scope>NUCLEOTIDE SEQUENCE [LARGE SCALE GENOMIC DNA]</scope>
    <source>
        <strain evidence="9 10">AJA276-08</strain>
    </source>
</reference>
<feature type="region of interest" description="Disordered" evidence="7">
    <location>
        <begin position="473"/>
        <end position="497"/>
    </location>
</feature>
<evidence type="ECO:0000313" key="10">
    <source>
        <dbReference type="Proteomes" id="UP001530315"/>
    </source>
</evidence>
<dbReference type="Gene3D" id="3.40.50.200">
    <property type="entry name" value="Peptidase S8/S53 domain"/>
    <property type="match status" value="1"/>
</dbReference>
<dbReference type="InterPro" id="IPR036852">
    <property type="entry name" value="Peptidase_S8/S53_dom_sf"/>
</dbReference>
<feature type="region of interest" description="Disordered" evidence="7">
    <location>
        <begin position="563"/>
        <end position="585"/>
    </location>
</feature>
<gene>
    <name evidence="9" type="ORF">ACHAW5_005039</name>
</gene>
<comment type="caution">
    <text evidence="9">The sequence shown here is derived from an EMBL/GenBank/DDBJ whole genome shotgun (WGS) entry which is preliminary data.</text>
</comment>
<dbReference type="InterPro" id="IPR023828">
    <property type="entry name" value="Peptidase_S8_Ser-AS"/>
</dbReference>
<feature type="compositionally biased region" description="Basic and acidic residues" evidence="7">
    <location>
        <begin position="1"/>
        <end position="14"/>
    </location>
</feature>
<protein>
    <recommendedName>
        <fullName evidence="6">subtilisin</fullName>
        <ecNumber evidence="6">3.4.21.62</ecNumber>
    </recommendedName>
</protein>
<organism evidence="9 10">
    <name type="scientific">Stephanodiscus triporus</name>
    <dbReference type="NCBI Taxonomy" id="2934178"/>
    <lineage>
        <taxon>Eukaryota</taxon>
        <taxon>Sar</taxon>
        <taxon>Stramenopiles</taxon>
        <taxon>Ochrophyta</taxon>
        <taxon>Bacillariophyta</taxon>
        <taxon>Coscinodiscophyceae</taxon>
        <taxon>Thalassiosirophycidae</taxon>
        <taxon>Stephanodiscales</taxon>
        <taxon>Stephanodiscaceae</taxon>
        <taxon>Stephanodiscus</taxon>
    </lineage>
</organism>
<evidence type="ECO:0000256" key="4">
    <source>
        <dbReference type="ARBA" id="ARBA00022825"/>
    </source>
</evidence>
<evidence type="ECO:0000259" key="8">
    <source>
        <dbReference type="Pfam" id="PF00082"/>
    </source>
</evidence>
<dbReference type="EMBL" id="JALLAZ020000030">
    <property type="protein sequence ID" value="KAL3805481.1"/>
    <property type="molecule type" value="Genomic_DNA"/>
</dbReference>
<keyword evidence="2" id="KW-0645">Protease</keyword>
<accession>A0ABD3R3M2</accession>
<dbReference type="GO" id="GO:0006508">
    <property type="term" value="P:proteolysis"/>
    <property type="evidence" value="ECO:0007669"/>
    <property type="project" value="UniProtKB-KW"/>
</dbReference>
<evidence type="ECO:0000313" key="9">
    <source>
        <dbReference type="EMBL" id="KAL3805481.1"/>
    </source>
</evidence>
<keyword evidence="3" id="KW-0378">Hydrolase</keyword>
<dbReference type="InterPro" id="IPR000209">
    <property type="entry name" value="Peptidase_S8/S53_dom"/>
</dbReference>
<dbReference type="Proteomes" id="UP001530315">
    <property type="component" value="Unassembled WGS sequence"/>
</dbReference>
<dbReference type="SUPFAM" id="SSF52743">
    <property type="entry name" value="Subtilisin-like"/>
    <property type="match status" value="1"/>
</dbReference>
<keyword evidence="4" id="KW-0720">Serine protease</keyword>
<dbReference type="PROSITE" id="PS00138">
    <property type="entry name" value="SUBTILASE_SER"/>
    <property type="match status" value="1"/>
</dbReference>
<evidence type="ECO:0000256" key="7">
    <source>
        <dbReference type="SAM" id="MobiDB-lite"/>
    </source>
</evidence>
<name>A0ABD3R3M2_9STRA</name>
<feature type="domain" description="Peptidase S8/S53" evidence="8">
    <location>
        <begin position="336"/>
        <end position="421"/>
    </location>
</feature>
<dbReference type="PANTHER" id="PTHR43806:SF11">
    <property type="entry name" value="CEREVISIN-RELATED"/>
    <property type="match status" value="1"/>
</dbReference>
<evidence type="ECO:0000256" key="5">
    <source>
        <dbReference type="ARBA" id="ARBA00023529"/>
    </source>
</evidence>
<dbReference type="PANTHER" id="PTHR43806">
    <property type="entry name" value="PEPTIDASE S8"/>
    <property type="match status" value="1"/>
</dbReference>
<dbReference type="InterPro" id="IPR050131">
    <property type="entry name" value="Peptidase_S8_subtilisin-like"/>
</dbReference>
<feature type="compositionally biased region" description="Polar residues" evidence="7">
    <location>
        <begin position="574"/>
        <end position="585"/>
    </location>
</feature>
<sequence>MTDAEARRGLRLDIGEEGATTTRRPRPAGGGNVVPGPGIYRHPDGSEVQVVVDEHGERFAGVRYHDRDDDDEEEMVVDDDHRRRRSLSHAIDHLIVKINPNHSNPAEKCEALAGSIYGTVVTVFDGDAFTGCEIAPSEMATMSEGDAPRCRTRAACGPWRRTGSWRRIRRASIRYGTWTGWISAPFPRWEIRQGGRVGGQAVRHGHGIRSDHEEFVGMIDPNSPCHFFRSRFSDDAPVRRQRSRHPRGQDRVRSSLRRRPHCELCAVKVLNSAGFGSWTGMIAGLNHIVSYCTANADKRCVANLSLGAAQRHNERRGGGRRWRRGSPLSRRRGHLLKNACLSSPASATTSISVGSTTIDDGMSSFSNYGSCVDVYAPGTNILSASNGNTFMYSSKMGTSMACPHVSAIASGWLTSHPGLTPLPGLERDRSARYLRRPQHAARHVHHRRKMRHQRADEYADDVAHVAAHEAAHEAADRAPDFPSHARVRPQEQVSRPDENALYRRQSRGSFIPVLQRQMFRPLQPRQVILQVKNENGGEEAYCITERGESRSPTEMDRRLDLKEVEQVDNKTSSEYRSSSNAVFRT</sequence>
<evidence type="ECO:0000256" key="1">
    <source>
        <dbReference type="ARBA" id="ARBA00011073"/>
    </source>
</evidence>
<proteinExistence type="inferred from homology"/>
<comment type="similarity">
    <text evidence="1">Belongs to the peptidase S8 family.</text>
</comment>
<dbReference type="Pfam" id="PF00082">
    <property type="entry name" value="Peptidase_S8"/>
    <property type="match status" value="1"/>
</dbReference>
<dbReference type="AlphaFoldDB" id="A0ABD3R3M2"/>